<feature type="region of interest" description="Disordered" evidence="1">
    <location>
        <begin position="1"/>
        <end position="40"/>
    </location>
</feature>
<evidence type="ECO:0000256" key="1">
    <source>
        <dbReference type="SAM" id="MobiDB-lite"/>
    </source>
</evidence>
<sequence>MTDQNRNEDQNDEGDSSTAGASTTSKSFSQKSKSKPADATAVVAAATDVVDGNSTRAENNNALKRAKQCASVALLHQDLTETSLEFYEKISQLLIRYVGIKPTE</sequence>
<name>A0A814SY34_9BILA</name>
<comment type="caution">
    <text evidence="2">The sequence shown here is derived from an EMBL/GenBank/DDBJ whole genome shotgun (WGS) entry which is preliminary data.</text>
</comment>
<dbReference type="AlphaFoldDB" id="A0A814SY34"/>
<accession>A0A814SY34</accession>
<reference evidence="2" key="1">
    <citation type="submission" date="2021-02" db="EMBL/GenBank/DDBJ databases">
        <authorList>
            <person name="Nowell W R."/>
        </authorList>
    </citation>
    <scope>NUCLEOTIDE SEQUENCE</scope>
</reference>
<evidence type="ECO:0000313" key="3">
    <source>
        <dbReference type="Proteomes" id="UP000663864"/>
    </source>
</evidence>
<organism evidence="2 3">
    <name type="scientific">Rotaria sordida</name>
    <dbReference type="NCBI Taxonomy" id="392033"/>
    <lineage>
        <taxon>Eukaryota</taxon>
        <taxon>Metazoa</taxon>
        <taxon>Spiralia</taxon>
        <taxon>Gnathifera</taxon>
        <taxon>Rotifera</taxon>
        <taxon>Eurotatoria</taxon>
        <taxon>Bdelloidea</taxon>
        <taxon>Philodinida</taxon>
        <taxon>Philodinidae</taxon>
        <taxon>Rotaria</taxon>
    </lineage>
</organism>
<proteinExistence type="predicted"/>
<feature type="compositionally biased region" description="Low complexity" evidence="1">
    <location>
        <begin position="16"/>
        <end position="40"/>
    </location>
</feature>
<evidence type="ECO:0000313" key="2">
    <source>
        <dbReference type="EMBL" id="CAF1154052.1"/>
    </source>
</evidence>
<dbReference type="Proteomes" id="UP000663864">
    <property type="component" value="Unassembled WGS sequence"/>
</dbReference>
<gene>
    <name evidence="2" type="ORF">ZHD862_LOCUS20320</name>
</gene>
<protein>
    <submittedName>
        <fullName evidence="2">Uncharacterized protein</fullName>
    </submittedName>
</protein>
<dbReference type="EMBL" id="CAJNOT010001149">
    <property type="protein sequence ID" value="CAF1154052.1"/>
    <property type="molecule type" value="Genomic_DNA"/>
</dbReference>